<keyword evidence="7" id="KW-1185">Reference proteome</keyword>
<dbReference type="GO" id="GO:0004356">
    <property type="term" value="F:glutamine synthetase activity"/>
    <property type="evidence" value="ECO:0007669"/>
    <property type="project" value="UniProtKB-EC"/>
</dbReference>
<dbReference type="PROSITE" id="PS51987">
    <property type="entry name" value="GS_CATALYTIC"/>
    <property type="match status" value="1"/>
</dbReference>
<dbReference type="GO" id="GO:0006542">
    <property type="term" value="P:glutamine biosynthetic process"/>
    <property type="evidence" value="ECO:0007669"/>
    <property type="project" value="TreeGrafter"/>
</dbReference>
<dbReference type="AlphaFoldDB" id="A0A5C0SES2"/>
<dbReference type="RefSeq" id="WP_148809967.1">
    <property type="nucleotide sequence ID" value="NZ_CP042243.1"/>
</dbReference>
<proteinExistence type="inferred from homology"/>
<gene>
    <name evidence="6" type="ORF">FQB35_11130</name>
</gene>
<dbReference type="InterPro" id="IPR008146">
    <property type="entry name" value="Gln_synth_cat_dom"/>
</dbReference>
<protein>
    <recommendedName>
        <fullName evidence="2">glutamine synthetase</fullName>
        <ecNumber evidence="2">6.3.1.2</ecNumber>
    </recommendedName>
</protein>
<dbReference type="EMBL" id="CP042243">
    <property type="protein sequence ID" value="QEK12831.1"/>
    <property type="molecule type" value="Genomic_DNA"/>
</dbReference>
<evidence type="ECO:0000256" key="3">
    <source>
        <dbReference type="PROSITE-ProRule" id="PRU01331"/>
    </source>
</evidence>
<dbReference type="EC" id="6.3.1.2" evidence="2"/>
<evidence type="ECO:0000313" key="6">
    <source>
        <dbReference type="EMBL" id="QEK12831.1"/>
    </source>
</evidence>
<dbReference type="PANTHER" id="PTHR43407">
    <property type="entry name" value="GLUTAMINE SYNTHETASE"/>
    <property type="match status" value="1"/>
</dbReference>
<dbReference type="SUPFAM" id="SSF55931">
    <property type="entry name" value="Glutamine synthetase/guanido kinase"/>
    <property type="match status" value="1"/>
</dbReference>
<dbReference type="InterPro" id="IPR014746">
    <property type="entry name" value="Gln_synth/guanido_kin_cat_dom"/>
</dbReference>
<evidence type="ECO:0000256" key="4">
    <source>
        <dbReference type="RuleBase" id="RU000384"/>
    </source>
</evidence>
<dbReference type="SMART" id="SM01230">
    <property type="entry name" value="Gln-synt_C"/>
    <property type="match status" value="1"/>
</dbReference>
<feature type="domain" description="GS catalytic" evidence="5">
    <location>
        <begin position="161"/>
        <end position="562"/>
    </location>
</feature>
<dbReference type="KEGG" id="crs:FQB35_11130"/>
<dbReference type="Pfam" id="PF00120">
    <property type="entry name" value="Gln-synt_C"/>
    <property type="match status" value="1"/>
</dbReference>
<dbReference type="PANTHER" id="PTHR43407:SF1">
    <property type="entry name" value="LENGSIN"/>
    <property type="match status" value="1"/>
</dbReference>
<reference evidence="6 7" key="1">
    <citation type="submission" date="2019-07" db="EMBL/GenBank/DDBJ databases">
        <title>Complete genome of Crassaminicella thermophila SY095.</title>
        <authorList>
            <person name="Li X."/>
        </authorList>
    </citation>
    <scope>NUCLEOTIDE SEQUENCE [LARGE SCALE GENOMIC DNA]</scope>
    <source>
        <strain evidence="6 7">SY095</strain>
    </source>
</reference>
<evidence type="ECO:0000256" key="1">
    <source>
        <dbReference type="ARBA" id="ARBA00009897"/>
    </source>
</evidence>
<evidence type="ECO:0000259" key="5">
    <source>
        <dbReference type="PROSITE" id="PS51987"/>
    </source>
</evidence>
<dbReference type="OrthoDB" id="9807095at2"/>
<evidence type="ECO:0000256" key="2">
    <source>
        <dbReference type="ARBA" id="ARBA00012937"/>
    </source>
</evidence>
<dbReference type="GO" id="GO:0019740">
    <property type="term" value="P:nitrogen utilization"/>
    <property type="evidence" value="ECO:0007669"/>
    <property type="project" value="TreeGrafter"/>
</dbReference>
<accession>A0A5C0SES2</accession>
<dbReference type="Proteomes" id="UP000324646">
    <property type="component" value="Chromosome"/>
</dbReference>
<organism evidence="6 7">
    <name type="scientific">Crassaminicella thermophila</name>
    <dbReference type="NCBI Taxonomy" id="2599308"/>
    <lineage>
        <taxon>Bacteria</taxon>
        <taxon>Bacillati</taxon>
        <taxon>Bacillota</taxon>
        <taxon>Clostridia</taxon>
        <taxon>Eubacteriales</taxon>
        <taxon>Clostridiaceae</taxon>
        <taxon>Crassaminicella</taxon>
    </lineage>
</organism>
<dbReference type="GO" id="GO:0005737">
    <property type="term" value="C:cytoplasm"/>
    <property type="evidence" value="ECO:0007669"/>
    <property type="project" value="TreeGrafter"/>
</dbReference>
<comment type="similarity">
    <text evidence="1 3 4">Belongs to the glutamine synthetase family.</text>
</comment>
<evidence type="ECO:0000313" key="7">
    <source>
        <dbReference type="Proteomes" id="UP000324646"/>
    </source>
</evidence>
<dbReference type="GO" id="GO:0016020">
    <property type="term" value="C:membrane"/>
    <property type="evidence" value="ECO:0007669"/>
    <property type="project" value="TreeGrafter"/>
</dbReference>
<dbReference type="Gene3D" id="3.30.590.10">
    <property type="entry name" value="Glutamine synthetase/guanido kinase, catalytic domain"/>
    <property type="match status" value="1"/>
</dbReference>
<sequence>MSKEVLCSETEKLLFLLPASHHTPKTITSILNNHPEIKFVSLVGVDLGGNDTDEKIPVSLFLKNIDDFLTFGVQTDGSSVVLPEIATLNNAKVDLIPDLSVNWFVDYNFDHIDTLTGLPVGTLRIPSFLVHNGVKVDSRSILFNAVKNFKSQILKLMKDYPYILENLGIESIDEIEDVVLTAATELEFWVKTPDDKADIEQLSTSQVLKEQYWKRTVGPVRTAMEQSLMYLDAYGLEAEMGHKEVGGVKAKLKGNGNFEHIMEQLEIDWKYSTALQTADNELIARDVVKDIFMANGLEVTFMAKPIEGVAGNGEHHHIGVAVKLKNGKMKNLFAPLDMKKDFMNPIGFGALMGLLKNYEVVNPFVTSTNDAFNRLKPGFEAPVCTVSSIGHSPDNPSRNRTVLVGLIRDMSNPMATRFELRAPNPTSNTYLVLASVYQAMLDGITAVLKNQKTSSELELELSKKPGESSFYLEKSRAYRSEHDVFEDYTEEERNSLFGKPPATVWDNLVNLDKYPQKKSVLLEGNVFNEEIINSYKMATLTQWTTELYNRIIPENMEIVRNCKKIHESEYVSDLDVVNWEKINDLRYYLMKDSLHKKSLFTKIREAIDAQDYPTVSNLQLEMRNKMNELNELYTIYKRNLFELKKVRALG</sequence>
<name>A0A5C0SES2_CRATE</name>